<protein>
    <submittedName>
        <fullName evidence="1">Uncharacterized protein</fullName>
    </submittedName>
</protein>
<reference evidence="1 2" key="1">
    <citation type="submission" date="2016-10" db="EMBL/GenBank/DDBJ databases">
        <authorList>
            <person name="de Groot N.N."/>
        </authorList>
    </citation>
    <scope>NUCLEOTIDE SEQUENCE [LARGE SCALE GENOMIC DNA]</scope>
    <source>
        <strain evidence="1 2">47C3B</strain>
    </source>
</reference>
<keyword evidence="2" id="KW-1185">Reference proteome</keyword>
<dbReference type="STRING" id="1391627.SAMN05216464_103290"/>
<evidence type="ECO:0000313" key="1">
    <source>
        <dbReference type="EMBL" id="SDD99975.1"/>
    </source>
</evidence>
<dbReference type="Proteomes" id="UP000199072">
    <property type="component" value="Unassembled WGS sequence"/>
</dbReference>
<evidence type="ECO:0000313" key="2">
    <source>
        <dbReference type="Proteomes" id="UP000199072"/>
    </source>
</evidence>
<dbReference type="OrthoDB" id="798498at2"/>
<accession>A0A1G6ZDL5</accession>
<sequence length="80" mass="9326">MLTIDEYQALDEAEKPVYILQGDFLADREENGLTVQMYNVGSFYGELYYDPLANKILRWRAFEGTLGLGPYLAHIRFNMR</sequence>
<dbReference type="RefSeq" id="WP_091148219.1">
    <property type="nucleotide sequence ID" value="NZ_FNAI01000003.1"/>
</dbReference>
<gene>
    <name evidence="1" type="ORF">SAMN05216464_103290</name>
</gene>
<dbReference type="AlphaFoldDB" id="A0A1G6ZDL5"/>
<dbReference type="EMBL" id="FNAI01000003">
    <property type="protein sequence ID" value="SDD99975.1"/>
    <property type="molecule type" value="Genomic_DNA"/>
</dbReference>
<proteinExistence type="predicted"/>
<name>A0A1G6ZDL5_9SPHI</name>
<organism evidence="1 2">
    <name type="scientific">Mucilaginibacter pineti</name>
    <dbReference type="NCBI Taxonomy" id="1391627"/>
    <lineage>
        <taxon>Bacteria</taxon>
        <taxon>Pseudomonadati</taxon>
        <taxon>Bacteroidota</taxon>
        <taxon>Sphingobacteriia</taxon>
        <taxon>Sphingobacteriales</taxon>
        <taxon>Sphingobacteriaceae</taxon>
        <taxon>Mucilaginibacter</taxon>
    </lineage>
</organism>